<sequence length="732" mass="80434">MNNFSKSILTLSILASVPAFAASYVAIIKGNFSVKGEPTKNTERADPWSTWVDDGNHYDCTTWNPDESTIDWGTLFNQARDCNQDQERERDVYDVWSDGSETYNRTEYEFQTITEQESQQATGTKNYVDSQRAEPWSSWDNQGTSYDCSTWNPDESTIDYGTSFTQSRDCSQDQIRDRDIYDVWADGSETYSHTEFQNQTITEQESQQATGTKNFKDTERADPWSSWADNGGHYGCGAWNPDESTINYGTSFTQNRDCNQDQQRERDVYDVWADGTETFNRTETENQTITEQESQQATGTKNYITGTENGAWSNWTNTGITYNCSIWSPDPSTVDDGVSFTQNRDCSQDQTRSRTIYNVWADGSKTVKTTETDNQTINVTENQQAVGTKPVKVQFVKISGGYDHALALDAKGNVWSVGDNQFGQLGLGDTNHRYNWTKTNITNASDVHASRDYGYIVKNGQAFSAGLNSDGQLGLGHTTNQTTFTATGFSGFTQIELGSAFAYAIKSGKLYVVGDNGSGQLGLGNNNDKSNWTATSYSVTDVAAGGSFGQVLIGNQVYSTGADYSGALGLGSTTFVNSFTATNLTGVSNIEAMSGSSYAVKNGQIYATGKNHNGQLGLGHTTAKTTFTATGVSGFTHLEAKGDSGFMIKNGDLYVVGSSWAGQLGFGDMSDKHSWTMTHSNVDVLGTGDSFNYIIDSSGYLKSTGYNNRGQLGQGDTTERHNWTKIQDMYYP</sequence>
<feature type="chain" id="PRO_5043549668" evidence="3">
    <location>
        <begin position="22"/>
        <end position="732"/>
    </location>
</feature>
<dbReference type="InterPro" id="IPR051210">
    <property type="entry name" value="Ub_ligase/GEF_domain"/>
</dbReference>
<evidence type="ECO:0000313" key="4">
    <source>
        <dbReference type="EMBL" id="CAH1604006.1"/>
    </source>
</evidence>
<name>A0AAU9QYT5_9VIBR</name>
<keyword evidence="1" id="KW-0677">Repeat</keyword>
<dbReference type="EMBL" id="CAKMUD010000149">
    <property type="protein sequence ID" value="CAH1604006.1"/>
    <property type="molecule type" value="Genomic_DNA"/>
</dbReference>
<feature type="region of interest" description="Disordered" evidence="2">
    <location>
        <begin position="116"/>
        <end position="141"/>
    </location>
</feature>
<organism evidence="4 5">
    <name type="scientific">Vibrio jasicida</name>
    <dbReference type="NCBI Taxonomy" id="766224"/>
    <lineage>
        <taxon>Bacteria</taxon>
        <taxon>Pseudomonadati</taxon>
        <taxon>Pseudomonadota</taxon>
        <taxon>Gammaproteobacteria</taxon>
        <taxon>Vibrionales</taxon>
        <taxon>Vibrionaceae</taxon>
        <taxon>Vibrio</taxon>
    </lineage>
</organism>
<dbReference type="RefSeq" id="WP_409588167.1">
    <property type="nucleotide sequence ID" value="NZ_CAKMTZ010000002.1"/>
</dbReference>
<dbReference type="InterPro" id="IPR000408">
    <property type="entry name" value="Reg_chr_condens"/>
</dbReference>
<protein>
    <submittedName>
        <fullName evidence="4">Uncharacterized protein</fullName>
    </submittedName>
</protein>
<reference evidence="4" key="1">
    <citation type="submission" date="2022-01" db="EMBL/GenBank/DDBJ databases">
        <authorList>
            <person name="Lagorce A."/>
        </authorList>
    </citation>
    <scope>NUCLEOTIDE SEQUENCE</scope>
    <source>
        <strain evidence="4">Th15_F1_A12</strain>
    </source>
</reference>
<dbReference type="PROSITE" id="PS50012">
    <property type="entry name" value="RCC1_3"/>
    <property type="match status" value="1"/>
</dbReference>
<evidence type="ECO:0000256" key="2">
    <source>
        <dbReference type="SAM" id="MobiDB-lite"/>
    </source>
</evidence>
<evidence type="ECO:0000256" key="1">
    <source>
        <dbReference type="ARBA" id="ARBA00022737"/>
    </source>
</evidence>
<evidence type="ECO:0000256" key="3">
    <source>
        <dbReference type="SAM" id="SignalP"/>
    </source>
</evidence>
<gene>
    <name evidence="4" type="ORF">THF1A12_90110</name>
</gene>
<comment type="caution">
    <text evidence="4">The sequence shown here is derived from an EMBL/GenBank/DDBJ whole genome shotgun (WGS) entry which is preliminary data.</text>
</comment>
<dbReference type="Pfam" id="PF13540">
    <property type="entry name" value="RCC1_2"/>
    <property type="match status" value="1"/>
</dbReference>
<keyword evidence="3" id="KW-0732">Signal</keyword>
<feature type="region of interest" description="Disordered" evidence="2">
    <location>
        <begin position="202"/>
        <end position="221"/>
    </location>
</feature>
<proteinExistence type="predicted"/>
<dbReference type="Gene3D" id="2.130.10.30">
    <property type="entry name" value="Regulator of chromosome condensation 1/beta-lactamase-inhibitor protein II"/>
    <property type="match status" value="2"/>
</dbReference>
<dbReference type="SUPFAM" id="SSF50985">
    <property type="entry name" value="RCC1/BLIP-II"/>
    <property type="match status" value="2"/>
</dbReference>
<dbReference type="AlphaFoldDB" id="A0AAU9QYT5"/>
<feature type="signal peptide" evidence="3">
    <location>
        <begin position="1"/>
        <end position="21"/>
    </location>
</feature>
<dbReference type="PANTHER" id="PTHR22870">
    <property type="entry name" value="REGULATOR OF CHROMOSOME CONDENSATION"/>
    <property type="match status" value="1"/>
</dbReference>
<dbReference type="PANTHER" id="PTHR22870:SF155">
    <property type="entry name" value="E3 UBIQUITIN-PROTEIN LIGASE HERC1-RELATED"/>
    <property type="match status" value="1"/>
</dbReference>
<feature type="compositionally biased region" description="Polar residues" evidence="2">
    <location>
        <begin position="116"/>
        <end position="129"/>
    </location>
</feature>
<dbReference type="Proteomes" id="UP001295462">
    <property type="component" value="Unassembled WGS sequence"/>
</dbReference>
<accession>A0AAU9QYT5</accession>
<feature type="compositionally biased region" description="Polar residues" evidence="2">
    <location>
        <begin position="202"/>
        <end position="213"/>
    </location>
</feature>
<evidence type="ECO:0000313" key="5">
    <source>
        <dbReference type="Proteomes" id="UP001295462"/>
    </source>
</evidence>
<dbReference type="PROSITE" id="PS00626">
    <property type="entry name" value="RCC1_2"/>
    <property type="match status" value="1"/>
</dbReference>
<dbReference type="InterPro" id="IPR009091">
    <property type="entry name" value="RCC1/BLIP-II"/>
</dbReference>